<gene>
    <name evidence="3" type="ORF">E2C01_019598</name>
</gene>
<proteinExistence type="predicted"/>
<feature type="signal peptide" evidence="2">
    <location>
        <begin position="1"/>
        <end position="26"/>
    </location>
</feature>
<evidence type="ECO:0000256" key="2">
    <source>
        <dbReference type="SAM" id="SignalP"/>
    </source>
</evidence>
<dbReference type="EMBL" id="VSRR010001600">
    <property type="protein sequence ID" value="MPC26459.1"/>
    <property type="molecule type" value="Genomic_DNA"/>
</dbReference>
<protein>
    <submittedName>
        <fullName evidence="3">Uncharacterized protein</fullName>
    </submittedName>
</protein>
<sequence>MAGRQACMQGVAVVVVVFGVGQSSLSQWCHGPVTSAPAAPTQGQAGWGVGDRSIAEDRRRELGERGGGGLGGRPAWLQDVATEPPQRRRRTKTACLRPLPPPSLSFYPALSLHPTLSPALPPIAIFVRRTC</sequence>
<accession>A0A5B7DZA2</accession>
<keyword evidence="4" id="KW-1185">Reference proteome</keyword>
<reference evidence="3 4" key="1">
    <citation type="submission" date="2019-05" db="EMBL/GenBank/DDBJ databases">
        <title>Another draft genome of Portunus trituberculatus and its Hox gene families provides insights of decapod evolution.</title>
        <authorList>
            <person name="Jeong J.-H."/>
            <person name="Song I."/>
            <person name="Kim S."/>
            <person name="Choi T."/>
            <person name="Kim D."/>
            <person name="Ryu S."/>
            <person name="Kim W."/>
        </authorList>
    </citation>
    <scope>NUCLEOTIDE SEQUENCE [LARGE SCALE GENOMIC DNA]</scope>
    <source>
        <tissue evidence="3">Muscle</tissue>
    </source>
</reference>
<evidence type="ECO:0000313" key="4">
    <source>
        <dbReference type="Proteomes" id="UP000324222"/>
    </source>
</evidence>
<evidence type="ECO:0000256" key="1">
    <source>
        <dbReference type="SAM" id="MobiDB-lite"/>
    </source>
</evidence>
<evidence type="ECO:0000313" key="3">
    <source>
        <dbReference type="EMBL" id="MPC26459.1"/>
    </source>
</evidence>
<feature type="region of interest" description="Disordered" evidence="1">
    <location>
        <begin position="58"/>
        <end position="95"/>
    </location>
</feature>
<organism evidence="3 4">
    <name type="scientific">Portunus trituberculatus</name>
    <name type="common">Swimming crab</name>
    <name type="synonym">Neptunus trituberculatus</name>
    <dbReference type="NCBI Taxonomy" id="210409"/>
    <lineage>
        <taxon>Eukaryota</taxon>
        <taxon>Metazoa</taxon>
        <taxon>Ecdysozoa</taxon>
        <taxon>Arthropoda</taxon>
        <taxon>Crustacea</taxon>
        <taxon>Multicrustacea</taxon>
        <taxon>Malacostraca</taxon>
        <taxon>Eumalacostraca</taxon>
        <taxon>Eucarida</taxon>
        <taxon>Decapoda</taxon>
        <taxon>Pleocyemata</taxon>
        <taxon>Brachyura</taxon>
        <taxon>Eubrachyura</taxon>
        <taxon>Portunoidea</taxon>
        <taxon>Portunidae</taxon>
        <taxon>Portuninae</taxon>
        <taxon>Portunus</taxon>
    </lineage>
</organism>
<dbReference type="Proteomes" id="UP000324222">
    <property type="component" value="Unassembled WGS sequence"/>
</dbReference>
<feature type="chain" id="PRO_5022840811" evidence="2">
    <location>
        <begin position="27"/>
        <end position="131"/>
    </location>
</feature>
<comment type="caution">
    <text evidence="3">The sequence shown here is derived from an EMBL/GenBank/DDBJ whole genome shotgun (WGS) entry which is preliminary data.</text>
</comment>
<keyword evidence="2" id="KW-0732">Signal</keyword>
<name>A0A5B7DZA2_PORTR</name>
<dbReference type="AlphaFoldDB" id="A0A5B7DZA2"/>